<keyword evidence="14" id="KW-0456">Lyase</keyword>
<protein>
    <submittedName>
        <fullName evidence="22">U2 small nuclear ribonucleoprotein B'' (U2 snRNP B'')</fullName>
    </submittedName>
</protein>
<keyword evidence="6" id="KW-0747">Spliceosome</keyword>
<dbReference type="GO" id="GO:0006397">
    <property type="term" value="P:mRNA processing"/>
    <property type="evidence" value="ECO:0007669"/>
    <property type="project" value="UniProtKB-KW"/>
</dbReference>
<keyword evidence="5" id="KW-0645">Protease</keyword>
<evidence type="ECO:0000256" key="14">
    <source>
        <dbReference type="ARBA" id="ARBA00023239"/>
    </source>
</evidence>
<evidence type="ECO:0000256" key="2">
    <source>
        <dbReference type="ARBA" id="ARBA00007243"/>
    </source>
</evidence>
<dbReference type="AlphaFoldDB" id="A0A9P1DKC0"/>
<evidence type="ECO:0000256" key="3">
    <source>
        <dbReference type="ARBA" id="ARBA00008136"/>
    </source>
</evidence>
<keyword evidence="9" id="KW-0378">Hydrolase</keyword>
<dbReference type="InterPro" id="IPR036590">
    <property type="entry name" value="SRAP-like"/>
</dbReference>
<dbReference type="GO" id="GO:0008380">
    <property type="term" value="P:RNA splicing"/>
    <property type="evidence" value="ECO:0007669"/>
    <property type="project" value="UniProtKB-KW"/>
</dbReference>
<evidence type="ECO:0000313" key="23">
    <source>
        <dbReference type="Proteomes" id="UP001152797"/>
    </source>
</evidence>
<dbReference type="GO" id="GO:0005681">
    <property type="term" value="C:spliceosomal complex"/>
    <property type="evidence" value="ECO:0007669"/>
    <property type="project" value="UniProtKB-KW"/>
</dbReference>
<evidence type="ECO:0000256" key="12">
    <source>
        <dbReference type="ARBA" id="ARBA00023125"/>
    </source>
</evidence>
<dbReference type="InterPro" id="IPR012677">
    <property type="entry name" value="Nucleotide-bd_a/b_plait_sf"/>
</dbReference>
<dbReference type="Pfam" id="PF02586">
    <property type="entry name" value="SRAP"/>
    <property type="match status" value="1"/>
</dbReference>
<dbReference type="GO" id="GO:0008233">
    <property type="term" value="F:peptidase activity"/>
    <property type="evidence" value="ECO:0007669"/>
    <property type="project" value="UniProtKB-KW"/>
</dbReference>
<evidence type="ECO:0000256" key="6">
    <source>
        <dbReference type="ARBA" id="ARBA00022728"/>
    </source>
</evidence>
<feature type="compositionally biased region" description="Basic and acidic residues" evidence="18">
    <location>
        <begin position="71"/>
        <end position="82"/>
    </location>
</feature>
<gene>
    <name evidence="20" type="ORF">C1SCF055_LOCUS36896</name>
</gene>
<dbReference type="PANTHER" id="PTHR13604:SF0">
    <property type="entry name" value="ABASIC SITE PROCESSING PROTEIN HMCES"/>
    <property type="match status" value="1"/>
</dbReference>
<evidence type="ECO:0000259" key="19">
    <source>
        <dbReference type="PROSITE" id="PS50102"/>
    </source>
</evidence>
<dbReference type="Pfam" id="PF00076">
    <property type="entry name" value="RRM_1"/>
    <property type="match status" value="2"/>
</dbReference>
<dbReference type="GO" id="GO:0016829">
    <property type="term" value="F:lyase activity"/>
    <property type="evidence" value="ECO:0007669"/>
    <property type="project" value="UniProtKB-KW"/>
</dbReference>
<dbReference type="SMART" id="SM00368">
    <property type="entry name" value="LRR_RI"/>
    <property type="match status" value="2"/>
</dbReference>
<dbReference type="EMBL" id="CAMXCT030005224">
    <property type="protein sequence ID" value="CAL4799079.1"/>
    <property type="molecule type" value="Genomic_DNA"/>
</dbReference>
<evidence type="ECO:0000256" key="11">
    <source>
        <dbReference type="ARBA" id="ARBA00023124"/>
    </source>
</evidence>
<comment type="similarity">
    <text evidence="2">Belongs to the RRM U1 A/B'' family.</text>
</comment>
<keyword evidence="8" id="KW-0227">DNA damage</keyword>
<evidence type="ECO:0000313" key="22">
    <source>
        <dbReference type="EMBL" id="CAL4799079.1"/>
    </source>
</evidence>
<keyword evidence="12" id="KW-0238">DNA-binding</keyword>
<dbReference type="GO" id="GO:0106300">
    <property type="term" value="P:protein-DNA covalent cross-linking repair"/>
    <property type="evidence" value="ECO:0007669"/>
    <property type="project" value="InterPro"/>
</dbReference>
<keyword evidence="23" id="KW-1185">Reference proteome</keyword>
<evidence type="ECO:0000256" key="18">
    <source>
        <dbReference type="SAM" id="MobiDB-lite"/>
    </source>
</evidence>
<dbReference type="FunFam" id="3.30.70.330:FF:000039">
    <property type="entry name" value="U1 small nuclear ribonucleoprotein A"/>
    <property type="match status" value="1"/>
</dbReference>
<dbReference type="SUPFAM" id="SSF143081">
    <property type="entry name" value="BB1717-like"/>
    <property type="match status" value="1"/>
</dbReference>
<dbReference type="InterPro" id="IPR032675">
    <property type="entry name" value="LRR_dom_sf"/>
</dbReference>
<dbReference type="InterPro" id="IPR000504">
    <property type="entry name" value="RRM_dom"/>
</dbReference>
<comment type="caution">
    <text evidence="20">The sequence shown here is derived from an EMBL/GenBank/DDBJ whole genome shotgun (WGS) entry which is preliminary data.</text>
</comment>
<dbReference type="GO" id="GO:0003723">
    <property type="term" value="F:RNA binding"/>
    <property type="evidence" value="ECO:0007669"/>
    <property type="project" value="UniProtKB-UniRule"/>
</dbReference>
<evidence type="ECO:0000256" key="17">
    <source>
        <dbReference type="PROSITE-ProRule" id="PRU00176"/>
    </source>
</evidence>
<name>A0A9P1DKC0_9DINO</name>
<dbReference type="OrthoDB" id="277802at2759"/>
<accession>A0A9P1DKC0</accession>
<evidence type="ECO:0000256" key="13">
    <source>
        <dbReference type="ARBA" id="ARBA00023187"/>
    </source>
</evidence>
<dbReference type="Gene3D" id="3.90.1680.10">
    <property type="entry name" value="SOS response associated peptidase-like"/>
    <property type="match status" value="1"/>
</dbReference>
<keyword evidence="4" id="KW-0507">mRNA processing</keyword>
<dbReference type="CDD" id="cd12246">
    <property type="entry name" value="RRM1_U1A_like"/>
    <property type="match status" value="1"/>
</dbReference>
<dbReference type="GO" id="GO:0030532">
    <property type="term" value="C:small nuclear ribonucleoprotein complex"/>
    <property type="evidence" value="ECO:0007669"/>
    <property type="project" value="UniProtKB-ARBA"/>
</dbReference>
<comment type="subcellular location">
    <subcellularLocation>
        <location evidence="1">Nucleus</location>
    </subcellularLocation>
</comment>
<dbReference type="SMART" id="SM00360">
    <property type="entry name" value="RRM"/>
    <property type="match status" value="2"/>
</dbReference>
<dbReference type="PROSITE" id="PS50102">
    <property type="entry name" value="RRM"/>
    <property type="match status" value="2"/>
</dbReference>
<dbReference type="PANTHER" id="PTHR13604">
    <property type="entry name" value="DC12-RELATED"/>
    <property type="match status" value="1"/>
</dbReference>
<keyword evidence="11" id="KW-0190">Covalent protein-DNA linkage</keyword>
<dbReference type="Gene3D" id="3.30.70.330">
    <property type="match status" value="2"/>
</dbReference>
<keyword evidence="10 17" id="KW-0694">RNA-binding</keyword>
<keyword evidence="7" id="KW-0677">Repeat</keyword>
<evidence type="ECO:0000256" key="1">
    <source>
        <dbReference type="ARBA" id="ARBA00004123"/>
    </source>
</evidence>
<evidence type="ECO:0000256" key="7">
    <source>
        <dbReference type="ARBA" id="ARBA00022737"/>
    </source>
</evidence>
<dbReference type="CDD" id="cd12247">
    <property type="entry name" value="RRM2_U1A_like"/>
    <property type="match status" value="1"/>
</dbReference>
<evidence type="ECO:0000313" key="21">
    <source>
        <dbReference type="EMBL" id="CAL1165142.1"/>
    </source>
</evidence>
<keyword evidence="16 22" id="KW-0687">Ribonucleoprotein</keyword>
<dbReference type="SUPFAM" id="SSF54928">
    <property type="entry name" value="RNA-binding domain, RBD"/>
    <property type="match status" value="2"/>
</dbReference>
<feature type="compositionally biased region" description="Low complexity" evidence="18">
    <location>
        <begin position="635"/>
        <end position="650"/>
    </location>
</feature>
<evidence type="ECO:0000256" key="10">
    <source>
        <dbReference type="ARBA" id="ARBA00022884"/>
    </source>
</evidence>
<dbReference type="GO" id="GO:0003697">
    <property type="term" value="F:single-stranded DNA binding"/>
    <property type="evidence" value="ECO:0007669"/>
    <property type="project" value="InterPro"/>
</dbReference>
<dbReference type="SUPFAM" id="SSF52047">
    <property type="entry name" value="RNI-like"/>
    <property type="match status" value="1"/>
</dbReference>
<feature type="region of interest" description="Disordered" evidence="18">
    <location>
        <begin position="70"/>
        <end position="100"/>
    </location>
</feature>
<evidence type="ECO:0000256" key="9">
    <source>
        <dbReference type="ARBA" id="ARBA00022801"/>
    </source>
</evidence>
<dbReference type="InterPro" id="IPR003738">
    <property type="entry name" value="SRAP"/>
</dbReference>
<evidence type="ECO:0000313" key="20">
    <source>
        <dbReference type="EMBL" id="CAI4011767.1"/>
    </source>
</evidence>
<evidence type="ECO:0000256" key="5">
    <source>
        <dbReference type="ARBA" id="ARBA00022670"/>
    </source>
</evidence>
<reference evidence="21" key="2">
    <citation type="submission" date="2024-04" db="EMBL/GenBank/DDBJ databases">
        <authorList>
            <person name="Chen Y."/>
            <person name="Shah S."/>
            <person name="Dougan E. K."/>
            <person name="Thang M."/>
            <person name="Chan C."/>
        </authorList>
    </citation>
    <scope>NUCLEOTIDE SEQUENCE [LARGE SCALE GENOMIC DNA]</scope>
</reference>
<evidence type="ECO:0000256" key="16">
    <source>
        <dbReference type="ARBA" id="ARBA00023274"/>
    </source>
</evidence>
<keyword evidence="15" id="KW-0539">Nucleus</keyword>
<dbReference type="InterPro" id="IPR035979">
    <property type="entry name" value="RBD_domain_sf"/>
</dbReference>
<keyword evidence="13" id="KW-0508">mRNA splicing</keyword>
<dbReference type="GO" id="GO:0006508">
    <property type="term" value="P:proteolysis"/>
    <property type="evidence" value="ECO:0007669"/>
    <property type="project" value="UniProtKB-KW"/>
</dbReference>
<dbReference type="EMBL" id="CAMXCT010005224">
    <property type="protein sequence ID" value="CAI4011767.1"/>
    <property type="molecule type" value="Genomic_DNA"/>
</dbReference>
<proteinExistence type="inferred from homology"/>
<dbReference type="EMBL" id="CAMXCT020005224">
    <property type="protein sequence ID" value="CAL1165142.1"/>
    <property type="molecule type" value="Genomic_DNA"/>
</dbReference>
<feature type="region of interest" description="Disordered" evidence="18">
    <location>
        <begin position="616"/>
        <end position="650"/>
    </location>
</feature>
<evidence type="ECO:0000256" key="4">
    <source>
        <dbReference type="ARBA" id="ARBA00022664"/>
    </source>
</evidence>
<sequence length="957" mass="105524">MSLGETDFLTALALADADDLVATLQVAQRWNQSALGSTDIPNGLEQRVLCGDLLLKDANKTSSLHFAGWRDASHQKSDRPEDVPPPPDPPRPRTERPVSSAGLRVLARLRREVPVDLRLDNQELRCAEDIRAVVEACAAEAQRRGQPPPKTLTLGPWGHDFGCSCHVGVSDVAVLPRETKCDAVESAIEAFLSTCAIWRHWPLRSICLSELRVSDSAVLGKALSSAAPKVLRLQHLALRSAAASLLQAFAGHELELLDLSGNNLSEDDFDLLLKVAGALKLHGLVLSCNPNISQVCLQQLLSSPWAKQLQLLDLSECSIGPAGAMLLESFLQSSECCLRDLCLYRTGIGSDGVRRLVAAAVPTLRSLDITANAQHGDDWMEALGKPLATCLAQPKSLKILTLSCPERQLKAAEIFQSLPLRVILIPNEQNNYNRQVIACHGCEEIRHVGTPGQCFLGMPTDSNRSGRKITCALKTDRLRVCDPQSLLIARGRGWVEAMFRPGGKGDIPPNQTLYVILALSWFGVNNLNEKIKISELKNCLLELFSSYGEVIDIVAAGSMAKKGQAFVVFRDISCATNALRALNGFTFLDKPMKINYCRTKSDVVAHEDGTWKPRAKLEAQKEEAKRPKTTPALVPPKNAAPKAAAHPAGGDPDGNASNVLFVENLPAEVNELMLTMLFRQYPGFQEARLIKGRNVAFIEYADELQAGIAKHGLQGFMVTPEMALKIAFALTLSGDKCRRIAGGARRGGVTKVRNAEKLKTKYNLGPMNYVPVVRSVEGSGPYANFDREVCAMRWGLVPSFAKNEEEYNAFKGGNSTFNARIEGAETRNLWRRLLDKRRCIVLFDGFYEWKAHVDGKTKIPMFIRNKDEYDGHVIPWPKEEAEEDEKRDGHAPLLLAGLYDTWQDDSKELLESVTILTMDPQHTAMEKVHDRMPVFLTPESAPRHSMSFVHRPESFIP</sequence>
<feature type="compositionally biased region" description="Basic and acidic residues" evidence="18">
    <location>
        <begin position="616"/>
        <end position="626"/>
    </location>
</feature>
<dbReference type="FunFam" id="3.30.70.330:FF:000029">
    <property type="entry name" value="U2 small nuclear ribonucleoprotein B"/>
    <property type="match status" value="1"/>
</dbReference>
<evidence type="ECO:0000256" key="15">
    <source>
        <dbReference type="ARBA" id="ARBA00023242"/>
    </source>
</evidence>
<evidence type="ECO:0000256" key="8">
    <source>
        <dbReference type="ARBA" id="ARBA00022763"/>
    </source>
</evidence>
<feature type="domain" description="RRM" evidence="19">
    <location>
        <begin position="520"/>
        <end position="599"/>
    </location>
</feature>
<dbReference type="Proteomes" id="UP001152797">
    <property type="component" value="Unassembled WGS sequence"/>
</dbReference>
<feature type="domain" description="RRM" evidence="19">
    <location>
        <begin position="658"/>
        <end position="731"/>
    </location>
</feature>
<comment type="similarity">
    <text evidence="3">Belongs to the SOS response-associated peptidase family.</text>
</comment>
<dbReference type="Gene3D" id="3.80.10.10">
    <property type="entry name" value="Ribonuclease Inhibitor"/>
    <property type="match status" value="1"/>
</dbReference>
<reference evidence="20" key="1">
    <citation type="submission" date="2022-10" db="EMBL/GenBank/DDBJ databases">
        <authorList>
            <person name="Chen Y."/>
            <person name="Dougan E. K."/>
            <person name="Chan C."/>
            <person name="Rhodes N."/>
            <person name="Thang M."/>
        </authorList>
    </citation>
    <scope>NUCLEOTIDE SEQUENCE</scope>
</reference>
<organism evidence="20">
    <name type="scientific">Cladocopium goreaui</name>
    <dbReference type="NCBI Taxonomy" id="2562237"/>
    <lineage>
        <taxon>Eukaryota</taxon>
        <taxon>Sar</taxon>
        <taxon>Alveolata</taxon>
        <taxon>Dinophyceae</taxon>
        <taxon>Suessiales</taxon>
        <taxon>Symbiodiniaceae</taxon>
        <taxon>Cladocopium</taxon>
    </lineage>
</organism>